<organism evidence="2 3">
    <name type="scientific">Winogradskyella litorisediminis</name>
    <dbReference type="NCBI Taxonomy" id="1156618"/>
    <lineage>
        <taxon>Bacteria</taxon>
        <taxon>Pseudomonadati</taxon>
        <taxon>Bacteroidota</taxon>
        <taxon>Flavobacteriia</taxon>
        <taxon>Flavobacteriales</taxon>
        <taxon>Flavobacteriaceae</taxon>
        <taxon>Winogradskyella</taxon>
    </lineage>
</organism>
<name>A0ABW3N7V1_9FLAO</name>
<evidence type="ECO:0000256" key="1">
    <source>
        <dbReference type="SAM" id="SignalP"/>
    </source>
</evidence>
<dbReference type="PROSITE" id="PS51257">
    <property type="entry name" value="PROKAR_LIPOPROTEIN"/>
    <property type="match status" value="1"/>
</dbReference>
<sequence length="244" mass="25771">MIKKMILGMLAIVLMVTSCSDDDAVAIVPNAGILTGGPFSFTVDGQADTVSGISTDPSAVGTNRTFVITDLDLNILGTPPTLDALEGVNFEGAGRGVCLIWYLRYENDTNIDSATNAADLTGTFDLSNSIRVERGPNADTIIGGPFNFNVDGTPDMVSGISFENPDNRIGTNFTWVITDDTGFILGTPPTLSAVEGVNFDGAGGGVCLIWYLRYENDTNIATVTNANDLTGTFHLSNSITVNRN</sequence>
<dbReference type="EMBL" id="JBHTJL010000011">
    <property type="protein sequence ID" value="MFD1063567.1"/>
    <property type="molecule type" value="Genomic_DNA"/>
</dbReference>
<evidence type="ECO:0000313" key="3">
    <source>
        <dbReference type="Proteomes" id="UP001597013"/>
    </source>
</evidence>
<accession>A0ABW3N7V1</accession>
<dbReference type="Proteomes" id="UP001597013">
    <property type="component" value="Unassembled WGS sequence"/>
</dbReference>
<evidence type="ECO:0000313" key="2">
    <source>
        <dbReference type="EMBL" id="MFD1063567.1"/>
    </source>
</evidence>
<protein>
    <submittedName>
        <fullName evidence="2">Uncharacterized protein</fullName>
    </submittedName>
</protein>
<feature type="signal peptide" evidence="1">
    <location>
        <begin position="1"/>
        <end position="20"/>
    </location>
</feature>
<feature type="chain" id="PRO_5047383445" evidence="1">
    <location>
        <begin position="21"/>
        <end position="244"/>
    </location>
</feature>
<keyword evidence="1" id="KW-0732">Signal</keyword>
<dbReference type="RefSeq" id="WP_386130696.1">
    <property type="nucleotide sequence ID" value="NZ_JBHTJL010000011.1"/>
</dbReference>
<gene>
    <name evidence="2" type="ORF">ACFQ1Q_09950</name>
</gene>
<keyword evidence="3" id="KW-1185">Reference proteome</keyword>
<comment type="caution">
    <text evidence="2">The sequence shown here is derived from an EMBL/GenBank/DDBJ whole genome shotgun (WGS) entry which is preliminary data.</text>
</comment>
<proteinExistence type="predicted"/>
<reference evidence="3" key="1">
    <citation type="journal article" date="2019" name="Int. J. Syst. Evol. Microbiol.">
        <title>The Global Catalogue of Microorganisms (GCM) 10K type strain sequencing project: providing services to taxonomists for standard genome sequencing and annotation.</title>
        <authorList>
            <consortium name="The Broad Institute Genomics Platform"/>
            <consortium name="The Broad Institute Genome Sequencing Center for Infectious Disease"/>
            <person name="Wu L."/>
            <person name="Ma J."/>
        </authorList>
    </citation>
    <scope>NUCLEOTIDE SEQUENCE [LARGE SCALE GENOMIC DNA]</scope>
    <source>
        <strain evidence="3">CCUG 62215</strain>
    </source>
</reference>